<keyword evidence="4 8" id="KW-0732">Signal</keyword>
<dbReference type="GO" id="GO:0016787">
    <property type="term" value="F:hydrolase activity"/>
    <property type="evidence" value="ECO:0007669"/>
    <property type="project" value="UniProtKB-KW"/>
</dbReference>
<evidence type="ECO:0000256" key="4">
    <source>
        <dbReference type="ARBA" id="ARBA00022729"/>
    </source>
</evidence>
<gene>
    <name evidence="9" type="ORF">ACFQ1E_19690</name>
</gene>
<evidence type="ECO:0000313" key="9">
    <source>
        <dbReference type="EMBL" id="MFD0948571.1"/>
    </source>
</evidence>
<dbReference type="RefSeq" id="WP_264946450.1">
    <property type="nucleotide sequence ID" value="NZ_JAPDRA010000014.1"/>
</dbReference>
<keyword evidence="7" id="KW-1015">Disulfide bond</keyword>
<dbReference type="InterPro" id="IPR029058">
    <property type="entry name" value="AB_hydrolase_fold"/>
</dbReference>
<sequence>MRLRWLLAAAACWIASPARADDCSPAAIGRIAADAPVAILSAAIEQLPEGAGRYCLVRVRVGGNVNIAIGLPMDGRWNGRLLAGGAGGYAGQARPPVRAVARGYAGVETDTGHPAGRRDLDDTPADDWRETSGAFAMRAPGVPDIALREDFAHRSAHLMAVVARQVVQAFYGSPVRHAYWSGCSTQGSHGLRAARQHPEDYDGILAGDPAIHFGQVMAFQLWPQVVMKDRLGGPMLPAKLELATARAVAACDMRDGLADGILTDPRRCRYRAAGDRAVVRERCAAGDGTCLSPVEAGAIDAIWRGPEDGGGKLLWRGIERGAPLGLLAGTAPFPYAVAQPRYWVYLDPAWDWRGVTIGSYPEFFARSVAAVNPVMAADDPDLDRFFARGGRVMLYHGFNDAGILPHGSIAWYEAVARRMRLSRRGIQSRMQLYLFPGTGHCGGGEGAQPPVERMLDALVDWVEKAAPPQGLTAERAAKDGRGGSRPVCAYPALPYYRGRGDPALASSFRCR</sequence>
<keyword evidence="6" id="KW-0106">Calcium</keyword>
<evidence type="ECO:0000256" key="2">
    <source>
        <dbReference type="ARBA" id="ARBA00022487"/>
    </source>
</evidence>
<proteinExistence type="inferred from homology"/>
<dbReference type="PANTHER" id="PTHR33938:SF15">
    <property type="entry name" value="FERULOYL ESTERASE B-RELATED"/>
    <property type="match status" value="1"/>
</dbReference>
<evidence type="ECO:0000256" key="6">
    <source>
        <dbReference type="ARBA" id="ARBA00022837"/>
    </source>
</evidence>
<evidence type="ECO:0000256" key="5">
    <source>
        <dbReference type="ARBA" id="ARBA00022801"/>
    </source>
</evidence>
<feature type="signal peptide" evidence="8">
    <location>
        <begin position="1"/>
        <end position="20"/>
    </location>
</feature>
<comment type="similarity">
    <text evidence="1">Belongs to the tannase family.</text>
</comment>
<evidence type="ECO:0000313" key="10">
    <source>
        <dbReference type="Proteomes" id="UP001596977"/>
    </source>
</evidence>
<dbReference type="EMBL" id="JBHTJG010000014">
    <property type="protein sequence ID" value="MFD0948571.1"/>
    <property type="molecule type" value="Genomic_DNA"/>
</dbReference>
<reference evidence="10" key="1">
    <citation type="journal article" date="2019" name="Int. J. Syst. Evol. Microbiol.">
        <title>The Global Catalogue of Microorganisms (GCM) 10K type strain sequencing project: providing services to taxonomists for standard genome sequencing and annotation.</title>
        <authorList>
            <consortium name="The Broad Institute Genomics Platform"/>
            <consortium name="The Broad Institute Genome Sequencing Center for Infectious Disease"/>
            <person name="Wu L."/>
            <person name="Ma J."/>
        </authorList>
    </citation>
    <scope>NUCLEOTIDE SEQUENCE [LARGE SCALE GENOMIC DNA]</scope>
    <source>
        <strain evidence="10">CCUG 62982</strain>
    </source>
</reference>
<evidence type="ECO:0000256" key="7">
    <source>
        <dbReference type="ARBA" id="ARBA00023157"/>
    </source>
</evidence>
<keyword evidence="5 9" id="KW-0378">Hydrolase</keyword>
<feature type="chain" id="PRO_5046754216" evidence="8">
    <location>
        <begin position="21"/>
        <end position="511"/>
    </location>
</feature>
<comment type="caution">
    <text evidence="9">The sequence shown here is derived from an EMBL/GenBank/DDBJ whole genome shotgun (WGS) entry which is preliminary data.</text>
</comment>
<dbReference type="InterPro" id="IPR011118">
    <property type="entry name" value="Tannase/feruloyl_esterase"/>
</dbReference>
<dbReference type="Proteomes" id="UP001596977">
    <property type="component" value="Unassembled WGS sequence"/>
</dbReference>
<name>A0ABW3HAQ6_9SPHN</name>
<accession>A0ABW3HAQ6</accession>
<dbReference type="Pfam" id="PF07519">
    <property type="entry name" value="Tannase"/>
    <property type="match status" value="2"/>
</dbReference>
<keyword evidence="3" id="KW-0479">Metal-binding</keyword>
<keyword evidence="2" id="KW-0719">Serine esterase</keyword>
<dbReference type="SUPFAM" id="SSF53474">
    <property type="entry name" value="alpha/beta-Hydrolases"/>
    <property type="match status" value="1"/>
</dbReference>
<keyword evidence="10" id="KW-1185">Reference proteome</keyword>
<evidence type="ECO:0000256" key="3">
    <source>
        <dbReference type="ARBA" id="ARBA00022723"/>
    </source>
</evidence>
<dbReference type="PANTHER" id="PTHR33938">
    <property type="entry name" value="FERULOYL ESTERASE B-RELATED"/>
    <property type="match status" value="1"/>
</dbReference>
<evidence type="ECO:0000256" key="1">
    <source>
        <dbReference type="ARBA" id="ARBA00006249"/>
    </source>
</evidence>
<organism evidence="9 10">
    <name type="scientific">Sphingomonas canadensis</name>
    <dbReference type="NCBI Taxonomy" id="1219257"/>
    <lineage>
        <taxon>Bacteria</taxon>
        <taxon>Pseudomonadati</taxon>
        <taxon>Pseudomonadota</taxon>
        <taxon>Alphaproteobacteria</taxon>
        <taxon>Sphingomonadales</taxon>
        <taxon>Sphingomonadaceae</taxon>
        <taxon>Sphingomonas</taxon>
    </lineage>
</organism>
<protein>
    <submittedName>
        <fullName evidence="9">Tannase/feruloyl esterase family alpha/beta hydrolase</fullName>
    </submittedName>
</protein>
<evidence type="ECO:0000256" key="8">
    <source>
        <dbReference type="SAM" id="SignalP"/>
    </source>
</evidence>